<feature type="domain" description="DUF4342" evidence="2">
    <location>
        <begin position="4"/>
        <end position="82"/>
    </location>
</feature>
<accession>A0A6P1E261</accession>
<sequence>MRDHREEVSVTGSALLDKVKELLRQGNVRRLIVRRPNGKILADIPLTAGAGVAGVLTLLAPMLVALGAIAALVAQFRIEIERDPSVYRHDPYDD</sequence>
<dbReference type="Proteomes" id="UP000471640">
    <property type="component" value="Unassembled WGS sequence"/>
</dbReference>
<feature type="transmembrane region" description="Helical" evidence="1">
    <location>
        <begin position="51"/>
        <end position="74"/>
    </location>
</feature>
<evidence type="ECO:0000313" key="3">
    <source>
        <dbReference type="EMBL" id="NEX22094.1"/>
    </source>
</evidence>
<dbReference type="RefSeq" id="WP_164655189.1">
    <property type="nucleotide sequence ID" value="NZ_JAAIJR010000082.1"/>
</dbReference>
<reference evidence="4" key="1">
    <citation type="journal article" date="2020" name="Microbiol. Resour. Announc.">
        <title>Draft Genome Sequences of Thiorhodococcus mannitoliphagus and Thiorhodococcus minor, Purple Sulfur Photosynthetic Bacteria in the Gammaproteobacterial Family Chromatiaceae.</title>
        <authorList>
            <person name="Aviles F.A."/>
            <person name="Meyer T.E."/>
            <person name="Kyndt J.A."/>
        </authorList>
    </citation>
    <scope>NUCLEOTIDE SEQUENCE [LARGE SCALE GENOMIC DNA]</scope>
    <source>
        <strain evidence="4">DSM 18266</strain>
    </source>
</reference>
<name>A0A6P1E261_9GAMM</name>
<dbReference type="Pfam" id="PF14242">
    <property type="entry name" value="DUF4342"/>
    <property type="match status" value="1"/>
</dbReference>
<dbReference type="InterPro" id="IPR025642">
    <property type="entry name" value="DUF4342"/>
</dbReference>
<keyword evidence="1" id="KW-0812">Transmembrane</keyword>
<evidence type="ECO:0000259" key="2">
    <source>
        <dbReference type="Pfam" id="PF14242"/>
    </source>
</evidence>
<dbReference type="EMBL" id="JAAIJR010000082">
    <property type="protein sequence ID" value="NEX22094.1"/>
    <property type="molecule type" value="Genomic_DNA"/>
</dbReference>
<proteinExistence type="predicted"/>
<dbReference type="AlphaFoldDB" id="A0A6P1E261"/>
<evidence type="ECO:0000256" key="1">
    <source>
        <dbReference type="SAM" id="Phobius"/>
    </source>
</evidence>
<keyword evidence="1" id="KW-0472">Membrane</keyword>
<gene>
    <name evidence="3" type="ORF">G3480_17565</name>
</gene>
<evidence type="ECO:0000313" key="4">
    <source>
        <dbReference type="Proteomes" id="UP000471640"/>
    </source>
</evidence>
<keyword evidence="1" id="KW-1133">Transmembrane helix</keyword>
<protein>
    <submittedName>
        <fullName evidence="3">DUF4342 domain-containing protein</fullName>
    </submittedName>
</protein>
<keyword evidence="4" id="KW-1185">Reference proteome</keyword>
<organism evidence="3 4">
    <name type="scientific">Thiorhodococcus mannitoliphagus</name>
    <dbReference type="NCBI Taxonomy" id="329406"/>
    <lineage>
        <taxon>Bacteria</taxon>
        <taxon>Pseudomonadati</taxon>
        <taxon>Pseudomonadota</taxon>
        <taxon>Gammaproteobacteria</taxon>
        <taxon>Chromatiales</taxon>
        <taxon>Chromatiaceae</taxon>
        <taxon>Thiorhodococcus</taxon>
    </lineage>
</organism>
<comment type="caution">
    <text evidence="3">The sequence shown here is derived from an EMBL/GenBank/DDBJ whole genome shotgun (WGS) entry which is preliminary data.</text>
</comment>
<reference evidence="3 4" key="2">
    <citation type="submission" date="2020-02" db="EMBL/GenBank/DDBJ databases">
        <title>Genome sequences of Thiorhodococcus mannitoliphagus and Thiorhodococcus minor, purple sulfur photosynthetic bacteria in the gammaproteobacterial family, Chromatiaceae.</title>
        <authorList>
            <person name="Aviles F.A."/>
            <person name="Meyer T.E."/>
            <person name="Kyndt J.A."/>
        </authorList>
    </citation>
    <scope>NUCLEOTIDE SEQUENCE [LARGE SCALE GENOMIC DNA]</scope>
    <source>
        <strain evidence="3 4">DSM 18266</strain>
    </source>
</reference>